<dbReference type="InterPro" id="IPR004273">
    <property type="entry name" value="Dynein_heavy_D6_P-loop"/>
</dbReference>
<organism evidence="17">
    <name type="scientific">Spironucleus salmonicida</name>
    <dbReference type="NCBI Taxonomy" id="348837"/>
    <lineage>
        <taxon>Eukaryota</taxon>
        <taxon>Metamonada</taxon>
        <taxon>Diplomonadida</taxon>
        <taxon>Hexamitidae</taxon>
        <taxon>Hexamitinae</taxon>
        <taxon>Spironucleus</taxon>
    </lineage>
</organism>
<dbReference type="Gene3D" id="1.20.140.100">
    <property type="entry name" value="Dynein heavy chain, N-terminal domain 2"/>
    <property type="match status" value="1"/>
</dbReference>
<name>V6LR57_9EUKA</name>
<dbReference type="GO" id="GO:0030286">
    <property type="term" value="C:dynein complex"/>
    <property type="evidence" value="ECO:0007669"/>
    <property type="project" value="UniProtKB-KW"/>
</dbReference>
<evidence type="ECO:0000256" key="6">
    <source>
        <dbReference type="ARBA" id="ARBA00022741"/>
    </source>
</evidence>
<keyword evidence="9 14" id="KW-0175">Coiled coil</keyword>
<dbReference type="Pfam" id="PF17857">
    <property type="entry name" value="AAA_lid_1"/>
    <property type="match status" value="1"/>
</dbReference>
<evidence type="ECO:0000256" key="5">
    <source>
        <dbReference type="ARBA" id="ARBA00022737"/>
    </source>
</evidence>
<reference evidence="17 18" key="1">
    <citation type="journal article" date="2014" name="PLoS Genet.">
        <title>The Genome of Spironucleus salmonicida Highlights a Fish Pathogen Adapted to Fluctuating Environments.</title>
        <authorList>
            <person name="Xu F."/>
            <person name="Jerlstrom-Hultqvist J."/>
            <person name="Einarsson E."/>
            <person name="Astvaldsson A."/>
            <person name="Svard S.G."/>
            <person name="Andersson J.O."/>
        </authorList>
    </citation>
    <scope>NUCLEOTIDE SEQUENCE</scope>
    <source>
        <strain evidence="18">ATCC 50377</strain>
    </source>
</reference>
<dbReference type="FunFam" id="3.40.50.300:FF:000049">
    <property type="entry name" value="Dynein, axonemal, heavy chain 5"/>
    <property type="match status" value="1"/>
</dbReference>
<keyword evidence="10" id="KW-0969">Cilium</keyword>
<evidence type="ECO:0000256" key="4">
    <source>
        <dbReference type="ARBA" id="ARBA00022701"/>
    </source>
</evidence>
<evidence type="ECO:0000256" key="7">
    <source>
        <dbReference type="ARBA" id="ARBA00022840"/>
    </source>
</evidence>
<evidence type="ECO:0000256" key="1">
    <source>
        <dbReference type="ARBA" id="ARBA00004430"/>
    </source>
</evidence>
<dbReference type="GO" id="GO:0005874">
    <property type="term" value="C:microtubule"/>
    <property type="evidence" value="ECO:0007669"/>
    <property type="project" value="UniProtKB-KW"/>
</dbReference>
<dbReference type="GO" id="GO:0045505">
    <property type="term" value="F:dynein intermediate chain binding"/>
    <property type="evidence" value="ECO:0007669"/>
    <property type="project" value="InterPro"/>
</dbReference>
<evidence type="ECO:0000256" key="9">
    <source>
        <dbReference type="ARBA" id="ARBA00023054"/>
    </source>
</evidence>
<dbReference type="InterPro" id="IPR043157">
    <property type="entry name" value="Dynein_AAA1S"/>
</dbReference>
<dbReference type="InterPro" id="IPR042228">
    <property type="entry name" value="Dynein_linker_3"/>
</dbReference>
<dbReference type="InterPro" id="IPR041228">
    <property type="entry name" value="Dynein_C"/>
</dbReference>
<keyword evidence="6" id="KW-0547">Nucleotide-binding</keyword>
<dbReference type="InterPro" id="IPR024317">
    <property type="entry name" value="Dynein_heavy_chain_D4_dom"/>
</dbReference>
<dbReference type="GO" id="GO:0007018">
    <property type="term" value="P:microtubule-based movement"/>
    <property type="evidence" value="ECO:0007669"/>
    <property type="project" value="InterPro"/>
</dbReference>
<keyword evidence="4" id="KW-0493">Microtubule</keyword>
<keyword evidence="12" id="KW-0206">Cytoskeleton</keyword>
<reference evidence="18" key="2">
    <citation type="submission" date="2020-12" db="EMBL/GenBank/DDBJ databases">
        <title>New Spironucleus salmonicida genome in near-complete chromosomes.</title>
        <authorList>
            <person name="Xu F."/>
            <person name="Kurt Z."/>
            <person name="Jimenez-Gonzalez A."/>
            <person name="Astvaldsson A."/>
            <person name="Andersson J.O."/>
            <person name="Svard S.G."/>
        </authorList>
    </citation>
    <scope>NUCLEOTIDE SEQUENCE</scope>
    <source>
        <strain evidence="18">ATCC 50377</strain>
    </source>
</reference>
<gene>
    <name evidence="17" type="ORF">SS50377_13758</name>
    <name evidence="18" type="ORF">SS50377_23429</name>
</gene>
<dbReference type="Gene3D" id="3.20.180.20">
    <property type="entry name" value="Dynein heavy chain, N-terminal domain 2"/>
    <property type="match status" value="1"/>
</dbReference>
<dbReference type="Pfam" id="PF08393">
    <property type="entry name" value="DHC_N2"/>
    <property type="match status" value="1"/>
</dbReference>
<evidence type="ECO:0000256" key="11">
    <source>
        <dbReference type="ARBA" id="ARBA00023175"/>
    </source>
</evidence>
<dbReference type="InterPro" id="IPR035706">
    <property type="entry name" value="AAA_9"/>
</dbReference>
<dbReference type="EMBL" id="KI546083">
    <property type="protein sequence ID" value="EST46166.1"/>
    <property type="molecule type" value="Genomic_DNA"/>
</dbReference>
<keyword evidence="5" id="KW-0677">Repeat</keyword>
<dbReference type="FunFam" id="3.40.50.300:FF:002141">
    <property type="entry name" value="Dynein heavy chain"/>
    <property type="match status" value="1"/>
</dbReference>
<keyword evidence="11" id="KW-0505">Motor protein</keyword>
<protein>
    <submittedName>
        <fullName evidence="17">Dynein heavy chain</fullName>
    </submittedName>
</protein>
<evidence type="ECO:0000256" key="2">
    <source>
        <dbReference type="ARBA" id="ARBA00008887"/>
    </source>
</evidence>
<dbReference type="InterPro" id="IPR013602">
    <property type="entry name" value="Dynein_heavy_linker"/>
</dbReference>
<comment type="subcellular location">
    <subcellularLocation>
        <location evidence="1">Cytoplasm</location>
        <location evidence="1">Cytoskeleton</location>
        <location evidence="1">Cilium axoneme</location>
    </subcellularLocation>
</comment>
<dbReference type="SUPFAM" id="SSF52540">
    <property type="entry name" value="P-loop containing nucleoside triphosphate hydrolases"/>
    <property type="match status" value="4"/>
</dbReference>
<dbReference type="GO" id="GO:0008569">
    <property type="term" value="F:minus-end-directed microtubule motor activity"/>
    <property type="evidence" value="ECO:0007669"/>
    <property type="project" value="InterPro"/>
</dbReference>
<dbReference type="GO" id="GO:0005524">
    <property type="term" value="F:ATP binding"/>
    <property type="evidence" value="ECO:0007669"/>
    <property type="project" value="UniProtKB-KW"/>
</dbReference>
<dbReference type="Pfam" id="PF12780">
    <property type="entry name" value="AAA_8"/>
    <property type="match status" value="1"/>
</dbReference>
<feature type="region of interest" description="Disordered" evidence="15">
    <location>
        <begin position="4541"/>
        <end position="4562"/>
    </location>
</feature>
<dbReference type="Pfam" id="PF12774">
    <property type="entry name" value="AAA_6"/>
    <property type="match status" value="1"/>
</dbReference>
<dbReference type="Pfam" id="PF17852">
    <property type="entry name" value="Dynein_AAA_lid"/>
    <property type="match status" value="1"/>
</dbReference>
<dbReference type="Gene3D" id="1.20.920.20">
    <property type="match status" value="1"/>
</dbReference>
<keyword evidence="7" id="KW-0067">ATP-binding</keyword>
<dbReference type="InterPro" id="IPR041466">
    <property type="entry name" value="Dynein_AAA5_ext"/>
</dbReference>
<sequence>MSNLNQELSQSLDPSEVLKARLYALKQPSQLPKLLPESNPQFPKKPATVLRGGQAAASNAHFSQIKNQQVAKANSESSKKQDERLIITSFIKPFEAIKRLKNAPEGTFFYMQRADKLDQGDMFQYFICPHQLIDVKDYYTISSTGVAHISNQNQSFTPLQEWLDELLKLEKLRKISIFKNFRIWKPLYLLKKAVPKNRRVRSIGLLQQNLFTVNQFLRQSLFVVLECTDGIRSLKVIQTDQYKGKRSQNLLLKQFQDFNYGKQVQIDDENASIFHQDSKVHVFPFTIDQFDALTLQRCTELSELFDSVLNIVSQQTRQSIDQTILMLFAQNNDDSDDEKVQKTVKTAISYTERASRMNACKRMLNYLRLTDFMLMDSLYDFAFGTLEGFKTKMTLAGEEILPENIIASQAELLQREKEGLYRFGDEEVGEDIEEFDEDALSKVVGSSKNTFFLGSIICQSDHYVEPKSNLFVKNDSMRSMLSNLSNLSNASFTAPVQNKVPVGPRDLRIEDDQRTPGNDVGPGQQASIVLTPSTGDFQRSFEGFTESVLSVETSVRRLMNHEEFADVSLPVISGDVQLGLQDGNKLALLQEINAPDLSILFTSNVGFSTLLQDITNLLKVQYDNALNWSKCLQPFYDAYNDCVNLDIGTIENKLFGYINGSWAGPARGKDAQKEYLEYLEEYNKLQFRSVKDDNNIFQEFQSKILDIEFKEILAQTGQYSSLKIKNKNDVPLTIFTNLTKITMQEVLISDAEFNELLNKMEHYRRLHYSMPEQVNLQLFSFDLTNLKKSFMPVSQRILDYLKVAIPLSVFKRLFVLQANIILLQKYLNNIPQQIQEFIVYKDVVMLIQEEVIDNIKTISDNSLQLLNVCVQHSFKIPKEVNLMQQLFLQNFEVFKQQVNFIEGGLDSHVSKQLDILSDQCKVEFDNLQNLATQMRLKSLNRTVELFTLSDMSQFFNIYMKEFIQRKDQQTEIQNQLTIALSKQEKVGTFPELENEIQTLKAQILPDYMMMSPSKLTYDFLISQHNYYLENKEVEEEESEEDGLGEEIQEEEEEQIEVEKEEQEEGAEENEEQSRQSLDETQKQDIQKLLEKEIPPHLKLSNIFIHLKHRTEKTNFQRSELDLVEAKIKTIQKYQSNLGSEQTDFPLLEKVAQHIRQYDNLWSASLEFQKEQLNISRQNFFGDLDHEILNQLVANIGKTAFQCERSILSSEMPGVLKQRVTELRQIIPIVQSLDNPALKERHWQEVGNALNIQVPMQIVNKAQKDEKEVPVISINWLVFNKALVYKDQLSQVSSNAANEQNLEAAFNKVNLEWQTIDLLIKPHASIGDIFILYDTADLIAKLDDSLLVVQGIASSKYAKPIQDEVNVLLKQLSHLSTCLDVFLKVQKGYLYLLNIFASSDIQRQLPNESKMFLDLDSFWKKLMQKIYEYPQALKVTNYQISQRDENSNPKISVLESQLRRYEQILDQIQKSLDDFLQTKRMAFPRLFFISDDELLDLLALAKNPLQLNQHMRKLFENVVSVDMFMNQQAGGLEISALNSEEGEKMTLIQTVKPRGSMTVWLTTLEQKMKQTVAKSIKTAIESFKEYKDRGQWILSNHAQSVIAGSCTFWCANISEALDGTCDLREMGFMKNEEYDKKQNALSQYLQRYESDLQGLIVLIKGGLNKLQRCSVTALATIETHNRDTIQVLLNQRLTTTEDFEFQKLLRYYYNLQDPDVPLLLKQNTTILPYQNEYLGASPRLVITPLTDLVYLHIACAVQNSKAINLSGPAGTGKSETTKDQNKARGNACVVFNCSDNVEVYVMNRFFMGFCMTGAGSCLDEFNRLELSLLSVIAGSIKQILDGLKMARNGGLNGPFLFQGYEIQLNPDTIIAISLNPGYAGRAELPQNLKNLFRTFSMVVPDYSLISEIILFSQGFTQAKPLSRKVVQLYKLSSEQLSQSNSYDFGMRGTKSVLSMAGNLRRKFEDQSEEQVLIRAMQDSNLPRMEADDRDLFMGIINDLFPNEQYVQQPNQDLQKCIERSLREHNLQVNQVVVQKINQLFETSQIRHGVLMMGPAKSGKTVSLNTMTEALGYLREIVNTQYSPEDKKIFDSNFPMSVVNKTQTHLINSKAITINEIYGAYDDVSGEWKDGLLGNIMRTCLSDTKDADTAIKQFILFDSHVSTEWIETMNSLLDDSKLLCLANSERLKINDYISILFECESLKHASPATVSRLGILFYPECTLADTLQISAIHLRPQNFKSLTDDEKAELDAKVLKHAVTKSLEQQIVRWDHIVISWLDSEFDQLFLFKSLKDAQDEDITTKCIEMIIYEKLKGLFVKLMAIFVPIGLKYASTVRNLYINTNEYQLVNQILLIFGSLLKYNRSMSAQSQLDQQEELDKFATENGLADAQKAEDSPIMDQLDFSVFIRFLTLQFLYRNQIMLSQPPSEEEVIQQILDFILQSEEFKQVQQLIKNLFMFSFIWSFGGTLAAGNKQNREDFDALIRLQIELQNENLQQLNLKLQQGELQEEDRQAPFEKLDLELPLGVNLSLIPNQGTVFDYYLDWQPFLTQQFEILASFAHLPIYHGVGQVCPRLVNAGSQKLPLLFYKSEDIIMNFSTVAQIFASGIEEQQELLQCEVLQLPVQFTSFAALIPAFTYNPNLPFSSLFINTQDTVRYQHFLESLMKNGNHILLTGASGSGKTSVLSSLLSSLDARLIIQNIQINFSARTSSLRIQQILEDTLEKRRKNLLGPIIGKKGIIYIDDLNLPAKDIYECSQPIEFIRFLLDTDGFYDRKELFFKKIQDTKILASCAPPGGGRESLTTRLTTSFILINQPESEDDSLIKIYDQILSSHLNYYKYNSDIISSSTGIVKALIAIYHNLSGILKPTPSKMHYSFTLRDVSKVVQGLLRAPKTIIKQTDDFISLFRHEILRVFGDRTVNSFDRERVCKQIVDVLNTQSGTGLKKALVYESCFDDEGIPLALEIVPQNPQFLEMWGDYMRMGTPLEERVYEQSKDFKTNSALMYQYLDSYNESGAQKMNLILFEDAVFYINKIAKILSTERGNLMNVGVGGSGRKSLTRLAAFMCEFEVESIQLKKGYSQQDFHDDVKKLYLKAGLQGKNIVFLLDESQLVSEAILEDINNILNSGLISNLFEADEMDQIMTTTRTYINDNNLSDIIDVGNKASVFNFFINRVRDKLHLVLCLSPSGEEFRARLRTFPSLLTCMSIVWFHPWPQTALQDVSLNILKEKLKSVDFSSITGNVDTTENQNFAKKLAIKLAPLATEIHSNTEKLLQQYYMQTNRRHYLPPATFLDLLNIYCNLLQKRIAEIATKYTQLQTGVIKLIDAKDQVDILQLEQEALKPELEKSTISTNELIQQVDKEAVQVNQMRQTAMSDAAIVAAQTKECEMMASDAQKELDACEPIIQMAIKALDSINAGDIAEMKRVSSPTKLVKMVIESIAILLGCKTDWASCQQMLGQNGFIKVLQQYDKDNISDQMLKKLKVYTQNEDFEPAKIEKVSLACKSLSLWVVAVEKYSYVNREVEPKRQRLQKAKTELDQKQAVLKEKQDNLAKVEAQFQILTDTLNTNKSNLDSLQKQMELTKQRLDRAEKLTSALGDERVRWVQQSGELKESLQKVIGDVFLAACGVCYFGVFTSQFRTKLMSYWFGLLQIYNIQTSPSSHIEKGIFNLVSSDEMQVEIWKEFGLPNDQQSIDNAVIIQEILDMKWPLLIDPQNQGSNFIKELEASNQVMIIRPTQPGIVRKFEAAIRGGIPILLDGVSEKLDPSLQPIIERQFTIDNGKQMVKLGDQPVEVHPNFRLYITTKLMNPKYSPETHAKLQIINFSIAVDALQQQILGEIITLEYPDLEKARAELTAESSTNKKLLTKLAGQILHELSSFQGSVLDNEGLIQVLNESKATSQAIQEKEIASASTREKISQYYKYYMPVAIRTSLIYFLISDMSLVEQMYLFSLSYYKQLVLQEVSKVEEHRQDTENIENRVIILIEKLTFNLFTGISRGLFEKDKFVFAFLLGCRILQNKGDIQEEEWGLFTKGAVYADIYNQDINKKSHQTETKKLLELLNLQTDFTPKLIEQIKVMCQVPYMWDSANLFLQQYINIRDYIKQDRNTLNDNLMFILTMDNTSKTESFQFLIEAFKSFKTTAFQRLLFVKLLADEYFFIVLPTYIEIILDTRFANIKPQPLKQLYLDSTQFAPVLFIISEGVDPVASTQLLAEEYKKFFHIISLGKGQTPGVRQLLKTATQDGSWIFLQNVHLAQSDFLPELEIIIESLSSSKQGQTTSQLDYLTLPPNPGFRLYLSSTPVDYFPQSVLQASLKCTTEPPSGMKNNLLRQFNSINEEKFNLQSIIGKMPQVFDKNGIIGTWKRIVFSCMFFHSNLLERKKFGPQGYNLHYDFNDTDIEMCLLQLEDFFLKEFKRPSDILQGLFISLDWSAVEFIFGAIHYGGKVNDSWDKRTVATILRKIITDKIVKEQDGIMQPYSFVDQDDRYSLSFIDHETKLQDVINKLQNLPPVDQTMVFGMSENSAVVNQQSETSRILDRVLSVSADCVKSDQQDSAPKVEKGQKEVAKEGEEKLSAEEQHKIIKDKIKILNIQVFGVDVKSITVDEIVDNIASNLLNKLPQPLDINEANPKSITFDENNVPHCLTTILKQEMERFNQLLDVLKQTLTNVKLAIKGDVILSSDLESIYKSLYDGKVPVIWGSIAYPSLKPLAPWFEDLILRVVFARSWLTKGRPMSFWLSGLYFPQGFCTALLQTHARKHKIAVDSLKFDFNYSNKEWSDFTGPEITDDDMVKDATWIHGLFLDCGYFDLETSKLVEPKLGILYPKLPYIRFLPVEQKNQQQAGYISPVYRTSQRAGVLSSTGHSTNFVLPLIIPSEFEEDRYVRLGTAALCGLDY</sequence>
<dbReference type="Gene3D" id="1.10.8.710">
    <property type="match status" value="1"/>
</dbReference>
<dbReference type="InterPro" id="IPR027417">
    <property type="entry name" value="P-loop_NTPase"/>
</dbReference>
<evidence type="ECO:0000256" key="13">
    <source>
        <dbReference type="ARBA" id="ARBA00023273"/>
    </source>
</evidence>
<dbReference type="FunFam" id="1.20.920.30:FF:000002">
    <property type="entry name" value="Dynein axonemal heavy chain 3"/>
    <property type="match status" value="1"/>
</dbReference>
<dbReference type="InterPro" id="IPR042222">
    <property type="entry name" value="Dynein_2_N"/>
</dbReference>
<evidence type="ECO:0000256" key="14">
    <source>
        <dbReference type="SAM" id="Coils"/>
    </source>
</evidence>
<dbReference type="Gene3D" id="1.10.8.1220">
    <property type="match status" value="1"/>
</dbReference>
<evidence type="ECO:0000256" key="12">
    <source>
        <dbReference type="ARBA" id="ARBA00023212"/>
    </source>
</evidence>
<evidence type="ECO:0000313" key="17">
    <source>
        <dbReference type="EMBL" id="EST46166.1"/>
    </source>
</evidence>
<dbReference type="VEuPathDB" id="GiardiaDB:SS50377_23429"/>
<dbReference type="PANTHER" id="PTHR22878:SF68">
    <property type="entry name" value="DYNEIN HEAVY CHAIN 6, AXONEMAL-LIKE"/>
    <property type="match status" value="1"/>
</dbReference>
<dbReference type="Pfam" id="PF18199">
    <property type="entry name" value="Dynein_C"/>
    <property type="match status" value="1"/>
</dbReference>
<dbReference type="FunFam" id="3.10.490.20:FF:000009">
    <property type="entry name" value="Dynein heavy chain 4"/>
    <property type="match status" value="1"/>
</dbReference>
<dbReference type="InterPro" id="IPR041658">
    <property type="entry name" value="AAA_lid_11"/>
</dbReference>
<feature type="domain" description="AAA+ ATPase" evidence="16">
    <location>
        <begin position="2663"/>
        <end position="2836"/>
    </location>
</feature>
<dbReference type="Proteomes" id="UP000018208">
    <property type="component" value="Unassembled WGS sequence"/>
</dbReference>
<dbReference type="PANTHER" id="PTHR22878">
    <property type="entry name" value="DYNEIN HEAVY CHAIN 6, AXONEMAL-LIKE-RELATED"/>
    <property type="match status" value="1"/>
</dbReference>
<dbReference type="InterPro" id="IPR042219">
    <property type="entry name" value="AAA_lid_11_sf"/>
</dbReference>
<feature type="coiled-coil region" evidence="14">
    <location>
        <begin position="3521"/>
        <end position="3586"/>
    </location>
</feature>
<dbReference type="InterPro" id="IPR024743">
    <property type="entry name" value="Dynein_HC_stalk"/>
</dbReference>
<feature type="compositionally biased region" description="Basic and acidic residues" evidence="15">
    <location>
        <begin position="1071"/>
        <end position="1081"/>
    </location>
</feature>
<dbReference type="InterPro" id="IPR035699">
    <property type="entry name" value="AAA_6"/>
</dbReference>
<dbReference type="InterPro" id="IPR026983">
    <property type="entry name" value="DHC"/>
</dbReference>
<feature type="coiled-coil region" evidence="14">
    <location>
        <begin position="1450"/>
        <end position="1477"/>
    </location>
</feature>
<dbReference type="Pfam" id="PF03028">
    <property type="entry name" value="Dynein_heavy"/>
    <property type="match status" value="1"/>
</dbReference>
<dbReference type="FunFam" id="1.10.8.1220:FF:000001">
    <property type="entry name" value="Dynein axonemal heavy chain 5"/>
    <property type="match status" value="1"/>
</dbReference>
<dbReference type="OrthoDB" id="5593012at2759"/>
<keyword evidence="3" id="KW-0963">Cytoplasm</keyword>
<dbReference type="Pfam" id="PF12777">
    <property type="entry name" value="MT"/>
    <property type="match status" value="1"/>
</dbReference>
<feature type="compositionally biased region" description="Acidic residues" evidence="15">
    <location>
        <begin position="1032"/>
        <end position="1070"/>
    </location>
</feature>
<dbReference type="Pfam" id="PF18198">
    <property type="entry name" value="AAA_lid_11"/>
    <property type="match status" value="1"/>
</dbReference>
<evidence type="ECO:0000256" key="8">
    <source>
        <dbReference type="ARBA" id="ARBA00023017"/>
    </source>
</evidence>
<dbReference type="Gene3D" id="1.20.920.30">
    <property type="match status" value="1"/>
</dbReference>
<dbReference type="Gene3D" id="1.20.1270.280">
    <property type="match status" value="1"/>
</dbReference>
<keyword evidence="19" id="KW-1185">Reference proteome</keyword>
<dbReference type="GO" id="GO:0051959">
    <property type="term" value="F:dynein light intermediate chain binding"/>
    <property type="evidence" value="ECO:0007669"/>
    <property type="project" value="InterPro"/>
</dbReference>
<dbReference type="SMART" id="SM00382">
    <property type="entry name" value="AAA"/>
    <property type="match status" value="1"/>
</dbReference>
<dbReference type="Gene3D" id="1.10.8.720">
    <property type="entry name" value="Region D6 of dynein motor"/>
    <property type="match status" value="1"/>
</dbReference>
<feature type="region of interest" description="Disordered" evidence="15">
    <location>
        <begin position="30"/>
        <end position="50"/>
    </location>
</feature>
<keyword evidence="8" id="KW-0243">Dynein</keyword>
<dbReference type="EMBL" id="AUWU02000004">
    <property type="protein sequence ID" value="KAH0573495.1"/>
    <property type="molecule type" value="Genomic_DNA"/>
</dbReference>
<evidence type="ECO:0000256" key="10">
    <source>
        <dbReference type="ARBA" id="ARBA00023069"/>
    </source>
</evidence>
<dbReference type="InterPro" id="IPR003593">
    <property type="entry name" value="AAA+_ATPase"/>
</dbReference>
<dbReference type="Gene3D" id="1.10.472.130">
    <property type="match status" value="1"/>
</dbReference>
<dbReference type="Pfam" id="PF12775">
    <property type="entry name" value="AAA_7"/>
    <property type="match status" value="1"/>
</dbReference>
<evidence type="ECO:0000256" key="15">
    <source>
        <dbReference type="SAM" id="MobiDB-lite"/>
    </source>
</evidence>
<evidence type="ECO:0000256" key="3">
    <source>
        <dbReference type="ARBA" id="ARBA00022490"/>
    </source>
</evidence>
<dbReference type="FunFam" id="1.10.8.710:FF:000001">
    <property type="entry name" value="Dynein axonemal heavy chain 2"/>
    <property type="match status" value="1"/>
</dbReference>
<evidence type="ECO:0000259" key="16">
    <source>
        <dbReference type="SMART" id="SM00382"/>
    </source>
</evidence>
<feature type="region of interest" description="Disordered" evidence="15">
    <location>
        <begin position="1031"/>
        <end position="1081"/>
    </location>
</feature>
<proteinExistence type="inferred from homology"/>
<evidence type="ECO:0000313" key="19">
    <source>
        <dbReference type="Proteomes" id="UP000018208"/>
    </source>
</evidence>
<dbReference type="Pfam" id="PF12781">
    <property type="entry name" value="AAA_9"/>
    <property type="match status" value="1"/>
</dbReference>
<dbReference type="Gene3D" id="3.10.490.20">
    <property type="match status" value="1"/>
</dbReference>
<dbReference type="Gene3D" id="6.10.140.1060">
    <property type="match status" value="1"/>
</dbReference>
<dbReference type="GO" id="GO:0005930">
    <property type="term" value="C:axoneme"/>
    <property type="evidence" value="ECO:0007669"/>
    <property type="project" value="UniProtKB-SubCell"/>
</dbReference>
<comment type="similarity">
    <text evidence="2">Belongs to the dynein heavy chain family.</text>
</comment>
<dbReference type="InterPro" id="IPR041589">
    <property type="entry name" value="DNAH3_AAA_lid_1"/>
</dbReference>
<evidence type="ECO:0000313" key="18">
    <source>
        <dbReference type="EMBL" id="KAH0573495.1"/>
    </source>
</evidence>
<dbReference type="InterPro" id="IPR043160">
    <property type="entry name" value="Dynein_C_barrel"/>
</dbReference>
<dbReference type="FunFam" id="1.20.920.20:FF:000001">
    <property type="entry name" value="dynein heavy chain 2, axonemal"/>
    <property type="match status" value="1"/>
</dbReference>
<dbReference type="Gene3D" id="1.20.58.1120">
    <property type="match status" value="1"/>
</dbReference>
<accession>V6LR57</accession>
<keyword evidence="13" id="KW-0966">Cell projection</keyword>
<dbReference type="Gene3D" id="3.40.50.300">
    <property type="entry name" value="P-loop containing nucleotide triphosphate hydrolases"/>
    <property type="match status" value="5"/>
</dbReference>